<feature type="domain" description="KRAB" evidence="15">
    <location>
        <begin position="72"/>
        <end position="143"/>
    </location>
</feature>
<dbReference type="GO" id="GO:0005634">
    <property type="term" value="C:nucleus"/>
    <property type="evidence" value="ECO:0007669"/>
    <property type="project" value="UniProtKB-SubCell"/>
</dbReference>
<dbReference type="InterPro" id="IPR036051">
    <property type="entry name" value="KRAB_dom_sf"/>
</dbReference>
<dbReference type="FunFam" id="3.30.160.60:FF:002343">
    <property type="entry name" value="Zinc finger protein 33A"/>
    <property type="match status" value="1"/>
</dbReference>
<comment type="function">
    <text evidence="1">May be involved in transcriptional regulation.</text>
</comment>
<feature type="domain" description="C2H2-type" evidence="14">
    <location>
        <begin position="319"/>
        <end position="346"/>
    </location>
</feature>
<evidence type="ECO:0000256" key="2">
    <source>
        <dbReference type="ARBA" id="ARBA00004123"/>
    </source>
</evidence>
<dbReference type="GO" id="GO:0000978">
    <property type="term" value="F:RNA polymerase II cis-regulatory region sequence-specific DNA binding"/>
    <property type="evidence" value="ECO:0007669"/>
    <property type="project" value="TreeGrafter"/>
</dbReference>
<sequence>MSFACLVLGLPVSEDPEKDTCIWVIDNAATGEWGSPLSAYTLVPSDGRDFPIGTHIPGAVRKYSGIRAPESVTFEDVAVDFTQEEWALLDASQRKLFRDVMLENIRHLVSLGYQHCQSDVIFQLEQGEELWAEGSGSLQSQGPGGESALKEQDMIAPQRISSKDTSTVTPEKSPSPEDPFECSDLEEDFTRSFMVTRRLLTPTEKTPCVSKQCQKSVSESYLNQHKHLHTRGKSCECHLCGKAFSNCSSLRRHEMTHTGEKPYECRLCGNAFIQSSDLRKHNLTHTGEKPYECHLCGKAFSQSSNLRQHERTHTGEQPYECHLCGKAFSKCSALRRHERTHTGEKPYECHLCGKAFSQCSALRRHEGTHNGEKIRNAFGKCPDLT</sequence>
<keyword evidence="11" id="KW-0539">Nucleus</keyword>
<dbReference type="FunFam" id="3.30.160.60:FF:002250">
    <property type="entry name" value="zinc finger protein 596 isoform X1"/>
    <property type="match status" value="1"/>
</dbReference>
<dbReference type="SMART" id="SM00349">
    <property type="entry name" value="KRAB"/>
    <property type="match status" value="1"/>
</dbReference>
<dbReference type="PROSITE" id="PS50805">
    <property type="entry name" value="KRAB"/>
    <property type="match status" value="1"/>
</dbReference>
<keyword evidence="9" id="KW-0238">DNA-binding</keyword>
<evidence type="ECO:0000259" key="14">
    <source>
        <dbReference type="PROSITE" id="PS50157"/>
    </source>
</evidence>
<proteinExistence type="inferred from homology"/>
<dbReference type="InterPro" id="IPR036236">
    <property type="entry name" value="Znf_C2H2_sf"/>
</dbReference>
<evidence type="ECO:0000256" key="13">
    <source>
        <dbReference type="SAM" id="MobiDB-lite"/>
    </source>
</evidence>
<dbReference type="AlphaFoldDB" id="A0A6P6ILS2"/>
<evidence type="ECO:0000259" key="15">
    <source>
        <dbReference type="PROSITE" id="PS50805"/>
    </source>
</evidence>
<organism evidence="16 17">
    <name type="scientific">Puma concolor</name>
    <name type="common">Mountain lion</name>
    <name type="synonym">Felis concolor</name>
    <dbReference type="NCBI Taxonomy" id="9696"/>
    <lineage>
        <taxon>Eukaryota</taxon>
        <taxon>Metazoa</taxon>
        <taxon>Chordata</taxon>
        <taxon>Craniata</taxon>
        <taxon>Vertebrata</taxon>
        <taxon>Euteleostomi</taxon>
        <taxon>Mammalia</taxon>
        <taxon>Eutheria</taxon>
        <taxon>Laurasiatheria</taxon>
        <taxon>Carnivora</taxon>
        <taxon>Feliformia</taxon>
        <taxon>Felidae</taxon>
        <taxon>Felinae</taxon>
        <taxon>Puma</taxon>
    </lineage>
</organism>
<keyword evidence="16" id="KW-1185">Reference proteome</keyword>
<reference evidence="17" key="1">
    <citation type="submission" date="2025-08" db="UniProtKB">
        <authorList>
            <consortium name="RefSeq"/>
        </authorList>
    </citation>
    <scope>IDENTIFICATION</scope>
    <source>
        <tissue evidence="17">Blood</tissue>
    </source>
</reference>
<keyword evidence="7" id="KW-0862">Zinc</keyword>
<dbReference type="Pfam" id="PF00096">
    <property type="entry name" value="zf-C2H2"/>
    <property type="match status" value="3"/>
</dbReference>
<dbReference type="InterPro" id="IPR001909">
    <property type="entry name" value="KRAB"/>
</dbReference>
<keyword evidence="6 12" id="KW-0863">Zinc-finger</keyword>
<feature type="region of interest" description="Disordered" evidence="13">
    <location>
        <begin position="157"/>
        <end position="183"/>
    </location>
</feature>
<dbReference type="InterPro" id="IPR013087">
    <property type="entry name" value="Znf_C2H2_type"/>
</dbReference>
<dbReference type="PANTHER" id="PTHR24390">
    <property type="entry name" value="ZINC FINGER PROTEIN"/>
    <property type="match status" value="1"/>
</dbReference>
<dbReference type="SMART" id="SM00355">
    <property type="entry name" value="ZnF_C2H2"/>
    <property type="match status" value="6"/>
</dbReference>
<feature type="domain" description="C2H2-type" evidence="14">
    <location>
        <begin position="235"/>
        <end position="262"/>
    </location>
</feature>
<dbReference type="GO" id="GO:0003700">
    <property type="term" value="F:DNA-binding transcription factor activity"/>
    <property type="evidence" value="ECO:0007669"/>
    <property type="project" value="TreeGrafter"/>
</dbReference>
<evidence type="ECO:0000256" key="4">
    <source>
        <dbReference type="ARBA" id="ARBA00022723"/>
    </source>
</evidence>
<dbReference type="Gene3D" id="3.30.160.60">
    <property type="entry name" value="Classic Zinc Finger"/>
    <property type="match status" value="5"/>
</dbReference>
<keyword evidence="4" id="KW-0479">Metal-binding</keyword>
<dbReference type="CDD" id="cd07765">
    <property type="entry name" value="KRAB_A-box"/>
    <property type="match status" value="1"/>
</dbReference>
<dbReference type="Gene3D" id="6.10.140.140">
    <property type="match status" value="1"/>
</dbReference>
<evidence type="ECO:0000256" key="6">
    <source>
        <dbReference type="ARBA" id="ARBA00022771"/>
    </source>
</evidence>
<evidence type="ECO:0000256" key="1">
    <source>
        <dbReference type="ARBA" id="ARBA00003767"/>
    </source>
</evidence>
<accession>A0A6P6ILS2</accession>
<dbReference type="PROSITE" id="PS50157">
    <property type="entry name" value="ZINC_FINGER_C2H2_2"/>
    <property type="match status" value="5"/>
</dbReference>
<gene>
    <name evidence="17" type="primary">LOC112869941</name>
</gene>
<evidence type="ECO:0000256" key="3">
    <source>
        <dbReference type="ARBA" id="ARBA00006991"/>
    </source>
</evidence>
<evidence type="ECO:0000313" key="17">
    <source>
        <dbReference type="RefSeq" id="XP_025788779.1"/>
    </source>
</evidence>
<evidence type="ECO:0000256" key="12">
    <source>
        <dbReference type="PROSITE-ProRule" id="PRU00042"/>
    </source>
</evidence>
<dbReference type="FunFam" id="3.30.160.60:FF:000830">
    <property type="entry name" value="zinc finger protein 596 isoform X1"/>
    <property type="match status" value="2"/>
</dbReference>
<feature type="domain" description="C2H2-type" evidence="14">
    <location>
        <begin position="291"/>
        <end position="318"/>
    </location>
</feature>
<keyword evidence="10" id="KW-0804">Transcription</keyword>
<evidence type="ECO:0000313" key="16">
    <source>
        <dbReference type="Proteomes" id="UP000515131"/>
    </source>
</evidence>
<feature type="compositionally biased region" description="Polar residues" evidence="13">
    <location>
        <begin position="159"/>
        <end position="172"/>
    </location>
</feature>
<dbReference type="PROSITE" id="PS00028">
    <property type="entry name" value="ZINC_FINGER_C2H2_1"/>
    <property type="match status" value="5"/>
</dbReference>
<comment type="similarity">
    <text evidence="3">Belongs to the krueppel C2H2-type zinc-finger protein family.</text>
</comment>
<dbReference type="GO" id="GO:0006357">
    <property type="term" value="P:regulation of transcription by RNA polymerase II"/>
    <property type="evidence" value="ECO:0007669"/>
    <property type="project" value="TreeGrafter"/>
</dbReference>
<evidence type="ECO:0000256" key="10">
    <source>
        <dbReference type="ARBA" id="ARBA00023163"/>
    </source>
</evidence>
<dbReference type="Pfam" id="PF01352">
    <property type="entry name" value="KRAB"/>
    <property type="match status" value="1"/>
</dbReference>
<dbReference type="KEGG" id="pcoo:112869941"/>
<evidence type="ECO:0000256" key="5">
    <source>
        <dbReference type="ARBA" id="ARBA00022737"/>
    </source>
</evidence>
<evidence type="ECO:0000256" key="9">
    <source>
        <dbReference type="ARBA" id="ARBA00023125"/>
    </source>
</evidence>
<feature type="domain" description="C2H2-type" evidence="14">
    <location>
        <begin position="263"/>
        <end position="290"/>
    </location>
</feature>
<keyword evidence="8" id="KW-0805">Transcription regulation</keyword>
<dbReference type="GO" id="GO:0008270">
    <property type="term" value="F:zinc ion binding"/>
    <property type="evidence" value="ECO:0007669"/>
    <property type="project" value="UniProtKB-KW"/>
</dbReference>
<dbReference type="PANTHER" id="PTHR24390:SF238">
    <property type="entry name" value="ZINC FINGER PROTEIN 763"/>
    <property type="match status" value="1"/>
</dbReference>
<feature type="domain" description="C2H2-type" evidence="14">
    <location>
        <begin position="347"/>
        <end position="374"/>
    </location>
</feature>
<evidence type="ECO:0000256" key="8">
    <source>
        <dbReference type="ARBA" id="ARBA00023015"/>
    </source>
</evidence>
<name>A0A6P6ILS2_PUMCO</name>
<dbReference type="SUPFAM" id="SSF57667">
    <property type="entry name" value="beta-beta-alpha zinc fingers"/>
    <property type="match status" value="3"/>
</dbReference>
<dbReference type="Proteomes" id="UP000515131">
    <property type="component" value="Unplaced"/>
</dbReference>
<evidence type="ECO:0000256" key="11">
    <source>
        <dbReference type="ARBA" id="ARBA00023242"/>
    </source>
</evidence>
<dbReference type="Pfam" id="PF13465">
    <property type="entry name" value="zf-H2C2_2"/>
    <property type="match status" value="1"/>
</dbReference>
<comment type="subcellular location">
    <subcellularLocation>
        <location evidence="2">Nucleus</location>
    </subcellularLocation>
</comment>
<dbReference type="RefSeq" id="XP_025788779.1">
    <property type="nucleotide sequence ID" value="XM_025932994.1"/>
</dbReference>
<keyword evidence="5" id="KW-0677">Repeat</keyword>
<evidence type="ECO:0000256" key="7">
    <source>
        <dbReference type="ARBA" id="ARBA00022833"/>
    </source>
</evidence>
<dbReference type="FunFam" id="3.30.160.60:FF:000787">
    <property type="entry name" value="Zinc finger protein 784"/>
    <property type="match status" value="1"/>
</dbReference>
<dbReference type="SUPFAM" id="SSF109640">
    <property type="entry name" value="KRAB domain (Kruppel-associated box)"/>
    <property type="match status" value="1"/>
</dbReference>
<dbReference type="GeneID" id="112869941"/>
<protein>
    <submittedName>
        <fullName evidence="17">Zinc finger protein 705A-like</fullName>
    </submittedName>
</protein>